<name>M7ZMH2_TRIUA</name>
<evidence type="ECO:0000313" key="2">
    <source>
        <dbReference type="EMBL" id="EMS60851.1"/>
    </source>
</evidence>
<accession>M7ZMH2</accession>
<sequence length="168" mass="18496">MDELQAMADAGGTGPSQTGVGLGEVGKSIEVGDDLKMRKTKDLRIIFFVSGLDTSWSSCALLFGWCRIPQLLPRGSSFEPDSFSSWSVAHMELIAGLERKRSSNSLGSEKIRSSSSLEKERYSNRGQQQRAESAGQGRQQRIRSRDEFDSIAIDNDSDLSLHHPCVTK</sequence>
<feature type="compositionally biased region" description="Polar residues" evidence="1">
    <location>
        <begin position="124"/>
        <end position="139"/>
    </location>
</feature>
<dbReference type="EMBL" id="KD103928">
    <property type="protein sequence ID" value="EMS60851.1"/>
    <property type="molecule type" value="Genomic_DNA"/>
</dbReference>
<protein>
    <submittedName>
        <fullName evidence="2">Uncharacterized protein</fullName>
    </submittedName>
</protein>
<feature type="region of interest" description="Disordered" evidence="1">
    <location>
        <begin position="101"/>
        <end position="147"/>
    </location>
</feature>
<feature type="compositionally biased region" description="Basic and acidic residues" evidence="1">
    <location>
        <begin position="109"/>
        <end position="123"/>
    </location>
</feature>
<dbReference type="AlphaFoldDB" id="M7ZMH2"/>
<proteinExistence type="predicted"/>
<organism evidence="2">
    <name type="scientific">Triticum urartu</name>
    <name type="common">Red wild einkorn</name>
    <name type="synonym">Crithodium urartu</name>
    <dbReference type="NCBI Taxonomy" id="4572"/>
    <lineage>
        <taxon>Eukaryota</taxon>
        <taxon>Viridiplantae</taxon>
        <taxon>Streptophyta</taxon>
        <taxon>Embryophyta</taxon>
        <taxon>Tracheophyta</taxon>
        <taxon>Spermatophyta</taxon>
        <taxon>Magnoliopsida</taxon>
        <taxon>Liliopsida</taxon>
        <taxon>Poales</taxon>
        <taxon>Poaceae</taxon>
        <taxon>BOP clade</taxon>
        <taxon>Pooideae</taxon>
        <taxon>Triticodae</taxon>
        <taxon>Triticeae</taxon>
        <taxon>Triticinae</taxon>
        <taxon>Triticum</taxon>
    </lineage>
</organism>
<feature type="region of interest" description="Disordered" evidence="1">
    <location>
        <begin position="1"/>
        <end position="21"/>
    </location>
</feature>
<reference evidence="2" key="1">
    <citation type="journal article" date="2013" name="Nature">
        <title>Draft genome of the wheat A-genome progenitor Triticum urartu.</title>
        <authorList>
            <person name="Ling H.Q."/>
            <person name="Zhao S."/>
            <person name="Liu D."/>
            <person name="Wang J."/>
            <person name="Sun H."/>
            <person name="Zhang C."/>
            <person name="Fan H."/>
            <person name="Li D."/>
            <person name="Dong L."/>
            <person name="Tao Y."/>
            <person name="Gao C."/>
            <person name="Wu H."/>
            <person name="Li Y."/>
            <person name="Cui Y."/>
            <person name="Guo X."/>
            <person name="Zheng S."/>
            <person name="Wang B."/>
            <person name="Yu K."/>
            <person name="Liang Q."/>
            <person name="Yang W."/>
            <person name="Lou X."/>
            <person name="Chen J."/>
            <person name="Feng M."/>
            <person name="Jian J."/>
            <person name="Zhang X."/>
            <person name="Luo G."/>
            <person name="Jiang Y."/>
            <person name="Liu J."/>
            <person name="Wang Z."/>
            <person name="Sha Y."/>
            <person name="Zhang B."/>
            <person name="Wu H."/>
            <person name="Tang D."/>
            <person name="Shen Q."/>
            <person name="Xue P."/>
            <person name="Zou S."/>
            <person name="Wang X."/>
            <person name="Liu X."/>
            <person name="Wang F."/>
            <person name="Yang Y."/>
            <person name="An X."/>
            <person name="Dong Z."/>
            <person name="Zhang K."/>
            <person name="Zhang X."/>
            <person name="Luo M.C."/>
            <person name="Dvorak J."/>
            <person name="Tong Y."/>
            <person name="Wang J."/>
            <person name="Yang H."/>
            <person name="Li Z."/>
            <person name="Wang D."/>
            <person name="Zhang A."/>
            <person name="Wang J."/>
        </authorList>
    </citation>
    <scope>NUCLEOTIDE SEQUENCE</scope>
</reference>
<gene>
    <name evidence="2" type="ORF">TRIUR3_21526</name>
</gene>
<evidence type="ECO:0000256" key="1">
    <source>
        <dbReference type="SAM" id="MobiDB-lite"/>
    </source>
</evidence>